<organism evidence="6 7">
    <name type="scientific">Burkholderia pseudomallei (strain 1710b)</name>
    <dbReference type="NCBI Taxonomy" id="320372"/>
    <lineage>
        <taxon>Bacteria</taxon>
        <taxon>Pseudomonadati</taxon>
        <taxon>Pseudomonadota</taxon>
        <taxon>Betaproteobacteria</taxon>
        <taxon>Burkholderiales</taxon>
        <taxon>Burkholderiaceae</taxon>
        <taxon>Burkholderia</taxon>
        <taxon>pseudomallei group</taxon>
    </lineage>
</organism>
<dbReference type="GO" id="GO:0003677">
    <property type="term" value="F:DNA binding"/>
    <property type="evidence" value="ECO:0007669"/>
    <property type="project" value="UniProtKB-KW"/>
</dbReference>
<dbReference type="InterPro" id="IPR036388">
    <property type="entry name" value="WH-like_DNA-bd_sf"/>
</dbReference>
<dbReference type="KEGG" id="bpm:BURPS1710b_A0454"/>
<dbReference type="InterPro" id="IPR036390">
    <property type="entry name" value="WH_DNA-bd_sf"/>
</dbReference>
<gene>
    <name evidence="6" type="primary">arsR</name>
    <name evidence="6" type="ordered locus">BURPS1710b_A0454</name>
</gene>
<dbReference type="SUPFAM" id="SSF46785">
    <property type="entry name" value="Winged helix' DNA-binding domain"/>
    <property type="match status" value="1"/>
</dbReference>
<evidence type="ECO:0000256" key="4">
    <source>
        <dbReference type="SAM" id="MobiDB-lite"/>
    </source>
</evidence>
<dbReference type="InterPro" id="IPR011991">
    <property type="entry name" value="ArsR-like_HTH"/>
</dbReference>
<dbReference type="AlphaFoldDB" id="Q3JLE0"/>
<keyword evidence="2" id="KW-0238">DNA-binding</keyword>
<accession>Q3JLE0</accession>
<dbReference type="GO" id="GO:0003700">
    <property type="term" value="F:DNA-binding transcription factor activity"/>
    <property type="evidence" value="ECO:0007669"/>
    <property type="project" value="InterPro"/>
</dbReference>
<keyword evidence="3" id="KW-0804">Transcription</keyword>
<evidence type="ECO:0000256" key="1">
    <source>
        <dbReference type="ARBA" id="ARBA00023015"/>
    </source>
</evidence>
<dbReference type="HOGENOM" id="CLU_1217955_0_0_4"/>
<dbReference type="InterPro" id="IPR051011">
    <property type="entry name" value="Metal_resp_trans_reg"/>
</dbReference>
<dbReference type="Pfam" id="PF12840">
    <property type="entry name" value="HTH_20"/>
    <property type="match status" value="1"/>
</dbReference>
<dbReference type="SMART" id="SM00418">
    <property type="entry name" value="HTH_ARSR"/>
    <property type="match status" value="1"/>
</dbReference>
<dbReference type="CDD" id="cd00090">
    <property type="entry name" value="HTH_ARSR"/>
    <property type="match status" value="1"/>
</dbReference>
<reference evidence="6 7" key="1">
    <citation type="submission" date="2005-09" db="EMBL/GenBank/DDBJ databases">
        <authorList>
            <person name="Woods D.E."/>
            <person name="Nierman W.C."/>
        </authorList>
    </citation>
    <scope>NUCLEOTIDE SEQUENCE [LARGE SCALE GENOMIC DNA]</scope>
    <source>
        <strain evidence="6 7">1710b</strain>
    </source>
</reference>
<feature type="region of interest" description="Disordered" evidence="4">
    <location>
        <begin position="31"/>
        <end position="118"/>
    </location>
</feature>
<evidence type="ECO:0000313" key="6">
    <source>
        <dbReference type="EMBL" id="ABA53605.1"/>
    </source>
</evidence>
<dbReference type="PROSITE" id="PS50987">
    <property type="entry name" value="HTH_ARSR_2"/>
    <property type="match status" value="1"/>
</dbReference>
<feature type="compositionally biased region" description="Basic and acidic residues" evidence="4">
    <location>
        <begin position="64"/>
        <end position="84"/>
    </location>
</feature>
<evidence type="ECO:0000256" key="2">
    <source>
        <dbReference type="ARBA" id="ARBA00023125"/>
    </source>
</evidence>
<dbReference type="NCBIfam" id="NF033788">
    <property type="entry name" value="HTH_metalloreg"/>
    <property type="match status" value="1"/>
</dbReference>
<dbReference type="PRINTS" id="PR00778">
    <property type="entry name" value="HTHARSR"/>
</dbReference>
<name>Q3JLE0_BURP1</name>
<dbReference type="Gene3D" id="1.10.10.10">
    <property type="entry name" value="Winged helix-like DNA-binding domain superfamily/Winged helix DNA-binding domain"/>
    <property type="match status" value="1"/>
</dbReference>
<evidence type="ECO:0000313" key="7">
    <source>
        <dbReference type="Proteomes" id="UP000002700"/>
    </source>
</evidence>
<dbReference type="Proteomes" id="UP000002700">
    <property type="component" value="Chromosome II"/>
</dbReference>
<keyword evidence="1" id="KW-0805">Transcription regulation</keyword>
<dbReference type="PANTHER" id="PTHR43132:SF2">
    <property type="entry name" value="ARSENICAL RESISTANCE OPERON REPRESSOR ARSR-RELATED"/>
    <property type="match status" value="1"/>
</dbReference>
<sequence length="244" mass="26692">MSPHMSPTPSPTVAYRDVSSLVVTCRRLSSRTRERAAIGTGAPSRRATGMHAFLRLPPRRRRPHEPSSNRRATRERNEVRADARRVRHVRSRIGAPFAASLRRNGGLPKRSSGPASPPIERLPKFPCFDYYRNMEIDQTVAALAALAHTSRLAVFRTLVQAGPQGLPAGRIAALLDVPPSSLSFHLKELAHAQLVTSRQEGRFVFYCANFATMNGLLAYLTENCCGGNPCSPAAACSTARGHRS</sequence>
<dbReference type="EnsemblBacteria" id="ABA53605">
    <property type="protein sequence ID" value="ABA53605"/>
    <property type="gene ID" value="BURPS1710b_A0454"/>
</dbReference>
<evidence type="ECO:0000256" key="3">
    <source>
        <dbReference type="ARBA" id="ARBA00023163"/>
    </source>
</evidence>
<protein>
    <submittedName>
        <fullName evidence="6">Arsenical resistance transcriptional regulator</fullName>
    </submittedName>
</protein>
<proteinExistence type="predicted"/>
<dbReference type="InterPro" id="IPR001845">
    <property type="entry name" value="HTH_ArsR_DNA-bd_dom"/>
</dbReference>
<dbReference type="PANTHER" id="PTHR43132">
    <property type="entry name" value="ARSENICAL RESISTANCE OPERON REPRESSOR ARSR-RELATED"/>
    <property type="match status" value="1"/>
</dbReference>
<feature type="domain" description="HTH arsR-type" evidence="5">
    <location>
        <begin position="131"/>
        <end position="228"/>
    </location>
</feature>
<dbReference type="EMBL" id="CP000125">
    <property type="protein sequence ID" value="ABA53605.1"/>
    <property type="molecule type" value="Genomic_DNA"/>
</dbReference>
<evidence type="ECO:0000259" key="5">
    <source>
        <dbReference type="PROSITE" id="PS50987"/>
    </source>
</evidence>